<proteinExistence type="predicted"/>
<name>A0A2I7KD27_9RHOB</name>
<keyword evidence="1" id="KW-0732">Signal</keyword>
<gene>
    <name evidence="2" type="ORF">PhaeoP88_03169</name>
</gene>
<organism evidence="2 3">
    <name type="scientific">Phaeobacter inhibens</name>
    <dbReference type="NCBI Taxonomy" id="221822"/>
    <lineage>
        <taxon>Bacteria</taxon>
        <taxon>Pseudomonadati</taxon>
        <taxon>Pseudomonadota</taxon>
        <taxon>Alphaproteobacteria</taxon>
        <taxon>Rhodobacterales</taxon>
        <taxon>Roseobacteraceae</taxon>
        <taxon>Phaeobacter</taxon>
    </lineage>
</organism>
<dbReference type="EMBL" id="CP010725">
    <property type="protein sequence ID" value="AUR00500.1"/>
    <property type="molecule type" value="Genomic_DNA"/>
</dbReference>
<evidence type="ECO:0008006" key="4">
    <source>
        <dbReference type="Google" id="ProtNLM"/>
    </source>
</evidence>
<evidence type="ECO:0000313" key="2">
    <source>
        <dbReference type="EMBL" id="AUR00500.1"/>
    </source>
</evidence>
<evidence type="ECO:0000313" key="3">
    <source>
        <dbReference type="Proteomes" id="UP000236447"/>
    </source>
</evidence>
<dbReference type="PROSITE" id="PS51257">
    <property type="entry name" value="PROKAR_LIPOPROTEIN"/>
    <property type="match status" value="1"/>
</dbReference>
<reference evidence="2 3" key="1">
    <citation type="journal article" date="2017" name="Front. Microbiol.">
        <title>Phaeobacter piscinae sp. nov., a species of the Roseobacter group and potential aquaculture probiont.</title>
        <authorList>
            <person name="Sonnenschein E.C."/>
            <person name="Phippen C.B.W."/>
            <person name="Nielsen K.F."/>
            <person name="Mateiu R.V."/>
            <person name="Melchiorsen J."/>
            <person name="Gram L."/>
            <person name="Overmann J."/>
            <person name="Freese H.M."/>
        </authorList>
    </citation>
    <scope>NUCLEOTIDE SEQUENCE [LARGE SCALE GENOMIC DNA]</scope>
    <source>
        <strain evidence="2 3">P88</strain>
    </source>
</reference>
<accession>A0A2I7KD27</accession>
<evidence type="ECO:0000256" key="1">
    <source>
        <dbReference type="SAM" id="SignalP"/>
    </source>
</evidence>
<feature type="signal peptide" evidence="1">
    <location>
        <begin position="1"/>
        <end position="19"/>
    </location>
</feature>
<feature type="chain" id="PRO_5014445404" description="Lipoprotein" evidence="1">
    <location>
        <begin position="20"/>
        <end position="114"/>
    </location>
</feature>
<sequence length="114" mass="12285" precursor="true">MKSILVLASVSLMALSACVDSEKAAMRHASLIAQIFPNPADRTGIHLAFPVGSSLEIIYFKNEVSSNAIDRRVAGYCERIGKPVLTVYKAPKASVATLANGTQRPATTIWYDCD</sequence>
<protein>
    <recommendedName>
        <fullName evidence="4">Lipoprotein</fullName>
    </recommendedName>
</protein>
<reference evidence="2 3" key="2">
    <citation type="journal article" date="2017" name="Genome Biol. Evol.">
        <title>Trajectories and Drivers of Genome Evolution in Surface-Associated Marine Phaeobacter.</title>
        <authorList>
            <person name="Freese H.M."/>
            <person name="Sikorski J."/>
            <person name="Bunk B."/>
            <person name="Scheuner C."/>
            <person name="Meier-Kolthoff J.P."/>
            <person name="Sproer C."/>
            <person name="Gram L."/>
            <person name="Overmann J."/>
        </authorList>
    </citation>
    <scope>NUCLEOTIDE SEQUENCE [LARGE SCALE GENOMIC DNA]</scope>
    <source>
        <strain evidence="2 3">P88</strain>
    </source>
</reference>
<dbReference type="AlphaFoldDB" id="A0A2I7KD27"/>
<dbReference type="Proteomes" id="UP000236447">
    <property type="component" value="Chromosome"/>
</dbReference>